<dbReference type="InterPro" id="IPR015943">
    <property type="entry name" value="WD40/YVTN_repeat-like_dom_sf"/>
</dbReference>
<protein>
    <submittedName>
        <fullName evidence="5">Uncharacterized protein</fullName>
    </submittedName>
</protein>
<dbReference type="SMART" id="SM00320">
    <property type="entry name" value="WD40"/>
    <property type="match status" value="9"/>
</dbReference>
<dbReference type="SUPFAM" id="SSF50978">
    <property type="entry name" value="WD40 repeat-like"/>
    <property type="match status" value="2"/>
</dbReference>
<dbReference type="InterPro" id="IPR019775">
    <property type="entry name" value="WD40_repeat_CS"/>
</dbReference>
<accession>A0ABP4BV41</accession>
<evidence type="ECO:0000256" key="4">
    <source>
        <dbReference type="SAM" id="MobiDB-lite"/>
    </source>
</evidence>
<dbReference type="PROSITE" id="PS50082">
    <property type="entry name" value="WD_REPEATS_2"/>
    <property type="match status" value="6"/>
</dbReference>
<organism evidence="5 6">
    <name type="scientific">Nonomuraea longicatena</name>
    <dbReference type="NCBI Taxonomy" id="83682"/>
    <lineage>
        <taxon>Bacteria</taxon>
        <taxon>Bacillati</taxon>
        <taxon>Actinomycetota</taxon>
        <taxon>Actinomycetes</taxon>
        <taxon>Streptosporangiales</taxon>
        <taxon>Streptosporangiaceae</taxon>
        <taxon>Nonomuraea</taxon>
    </lineage>
</organism>
<evidence type="ECO:0000256" key="2">
    <source>
        <dbReference type="ARBA" id="ARBA00022737"/>
    </source>
</evidence>
<dbReference type="InterPro" id="IPR036322">
    <property type="entry name" value="WD40_repeat_dom_sf"/>
</dbReference>
<feature type="region of interest" description="Disordered" evidence="4">
    <location>
        <begin position="1"/>
        <end position="22"/>
    </location>
</feature>
<feature type="repeat" description="WD" evidence="3">
    <location>
        <begin position="180"/>
        <end position="222"/>
    </location>
</feature>
<dbReference type="InterPro" id="IPR001680">
    <property type="entry name" value="WD40_rpt"/>
</dbReference>
<sequence>MSVPATNMPAMSSPSRHEPAAQHVQPTWTSLLPKGVKSCPPLGTVDGYAEWVAAVTTTVLDGRAVAITGGGGRTLRVWDLATGERVGAPWTGHTNAVRALALSVLDGRPVAVSGGDDRTVRVWELASGKPVGEPLHLHADSVKALAIAERRGRQVVVTGCYDTTVRVWDLETRQEVMAPLRGHTGPVYAVATAVLNGRWVAVTGGDRTVRVWDLETGEPVGSPFTGHSGYVSAITVVELAAGHQVVVSGGYQSTTKVSDLATGLPVSVLPRSMDLESVTTTVVNGRLVAITCDRNEPTIQVYDLETTELVGELFPQHRRTIHAVATAVVDGRQVVVSSCDGGSVRVSDLAVGQPADKPVRHDAAITAVATTSVDGRPVAVTGSDDETVRVWDLDTGDQVCRPLTGHTGAVTAVAATQVDGRAVAITGGKDGEIHLWDLALGKAARAPLTTHRGPITVVAADNTPRAITAGDDKTIRVWDLRTGEETGNPRKSDHRRVLDLTTTTLDDRPVAVLGRWGGGFRVRDLASNRDTGLQTTGTNGKPVRLVATTVVDGRPIAITTNDDWRDPSIEVWDVATTQQLGRLPMTNVAALAATTIDGHPIAVTASYGTVAVWSLITFDRISPNLEFPNEVNAVTATPHGHIIVCFDRDIAVFTVSTGR</sequence>
<dbReference type="PANTHER" id="PTHR22847">
    <property type="entry name" value="WD40 REPEAT PROTEIN"/>
    <property type="match status" value="1"/>
</dbReference>
<dbReference type="PANTHER" id="PTHR22847:SF637">
    <property type="entry name" value="WD REPEAT DOMAIN 5B"/>
    <property type="match status" value="1"/>
</dbReference>
<dbReference type="Gene3D" id="2.130.10.10">
    <property type="entry name" value="YVTN repeat-like/Quinoprotein amine dehydrogenase"/>
    <property type="match status" value="3"/>
</dbReference>
<evidence type="ECO:0000313" key="5">
    <source>
        <dbReference type="EMBL" id="GAA0954754.1"/>
    </source>
</evidence>
<dbReference type="PROSITE" id="PS00678">
    <property type="entry name" value="WD_REPEATS_1"/>
    <property type="match status" value="5"/>
</dbReference>
<dbReference type="InterPro" id="IPR020472">
    <property type="entry name" value="WD40_PAC1"/>
</dbReference>
<feature type="repeat" description="WD" evidence="3">
    <location>
        <begin position="358"/>
        <end position="401"/>
    </location>
</feature>
<dbReference type="Proteomes" id="UP001501578">
    <property type="component" value="Unassembled WGS sequence"/>
</dbReference>
<comment type="caution">
    <text evidence="5">The sequence shown here is derived from an EMBL/GenBank/DDBJ whole genome shotgun (WGS) entry which is preliminary data.</text>
</comment>
<dbReference type="PRINTS" id="PR00320">
    <property type="entry name" value="GPROTEINBRPT"/>
</dbReference>
<evidence type="ECO:0000256" key="1">
    <source>
        <dbReference type="ARBA" id="ARBA00022574"/>
    </source>
</evidence>
<keyword evidence="6" id="KW-1185">Reference proteome</keyword>
<name>A0ABP4BV41_9ACTN</name>
<dbReference type="PROSITE" id="PS50294">
    <property type="entry name" value="WD_REPEATS_REGION"/>
    <property type="match status" value="5"/>
</dbReference>
<dbReference type="CDD" id="cd00200">
    <property type="entry name" value="WD40"/>
    <property type="match status" value="1"/>
</dbReference>
<feature type="repeat" description="WD" evidence="3">
    <location>
        <begin position="403"/>
        <end position="446"/>
    </location>
</feature>
<reference evidence="6" key="1">
    <citation type="journal article" date="2019" name="Int. J. Syst. Evol. Microbiol.">
        <title>The Global Catalogue of Microorganisms (GCM) 10K type strain sequencing project: providing services to taxonomists for standard genome sequencing and annotation.</title>
        <authorList>
            <consortium name="The Broad Institute Genomics Platform"/>
            <consortium name="The Broad Institute Genome Sequencing Center for Infectious Disease"/>
            <person name="Wu L."/>
            <person name="Ma J."/>
        </authorList>
    </citation>
    <scope>NUCLEOTIDE SEQUENCE [LARGE SCALE GENOMIC DNA]</scope>
    <source>
        <strain evidence="6">JCM 11136</strain>
    </source>
</reference>
<feature type="repeat" description="WD" evidence="3">
    <location>
        <begin position="90"/>
        <end position="133"/>
    </location>
</feature>
<keyword evidence="1 3" id="KW-0853">WD repeat</keyword>
<feature type="repeat" description="WD" evidence="3">
    <location>
        <begin position="448"/>
        <end position="488"/>
    </location>
</feature>
<gene>
    <name evidence="5" type="ORF">GCM10009560_78810</name>
</gene>
<feature type="repeat" description="WD" evidence="3">
    <location>
        <begin position="135"/>
        <end position="178"/>
    </location>
</feature>
<dbReference type="Pfam" id="PF00400">
    <property type="entry name" value="WD40"/>
    <property type="match status" value="6"/>
</dbReference>
<dbReference type="EMBL" id="BAAAHQ010000074">
    <property type="protein sequence ID" value="GAA0954754.1"/>
    <property type="molecule type" value="Genomic_DNA"/>
</dbReference>
<evidence type="ECO:0000313" key="6">
    <source>
        <dbReference type="Proteomes" id="UP001501578"/>
    </source>
</evidence>
<proteinExistence type="predicted"/>
<keyword evidence="2" id="KW-0677">Repeat</keyword>
<evidence type="ECO:0000256" key="3">
    <source>
        <dbReference type="PROSITE-ProRule" id="PRU00221"/>
    </source>
</evidence>